<evidence type="ECO:0000313" key="2">
    <source>
        <dbReference type="Proteomes" id="UP000786811"/>
    </source>
</evidence>
<gene>
    <name evidence="1" type="ORF">HICCMSTLAB_LOCUS7955</name>
</gene>
<dbReference type="OrthoDB" id="5953030at2759"/>
<organism evidence="1 2">
    <name type="scientific">Cotesia congregata</name>
    <name type="common">Parasitoid wasp</name>
    <name type="synonym">Apanteles congregatus</name>
    <dbReference type="NCBI Taxonomy" id="51543"/>
    <lineage>
        <taxon>Eukaryota</taxon>
        <taxon>Metazoa</taxon>
        <taxon>Ecdysozoa</taxon>
        <taxon>Arthropoda</taxon>
        <taxon>Hexapoda</taxon>
        <taxon>Insecta</taxon>
        <taxon>Pterygota</taxon>
        <taxon>Neoptera</taxon>
        <taxon>Endopterygota</taxon>
        <taxon>Hymenoptera</taxon>
        <taxon>Apocrita</taxon>
        <taxon>Ichneumonoidea</taxon>
        <taxon>Braconidae</taxon>
        <taxon>Microgastrinae</taxon>
        <taxon>Cotesia</taxon>
    </lineage>
</organism>
<dbReference type="AlphaFoldDB" id="A0A8J2MMZ2"/>
<protein>
    <submittedName>
        <fullName evidence="1">Uncharacterized protein</fullName>
    </submittedName>
</protein>
<evidence type="ECO:0000313" key="1">
    <source>
        <dbReference type="EMBL" id="CAG5095932.1"/>
    </source>
</evidence>
<dbReference type="Proteomes" id="UP000786811">
    <property type="component" value="Unassembled WGS sequence"/>
</dbReference>
<reference evidence="1" key="1">
    <citation type="submission" date="2021-04" db="EMBL/GenBank/DDBJ databases">
        <authorList>
            <person name="Chebbi M.A.C M."/>
        </authorList>
    </citation>
    <scope>NUCLEOTIDE SEQUENCE</scope>
</reference>
<accession>A0A8J2MMZ2</accession>
<proteinExistence type="predicted"/>
<comment type="caution">
    <text evidence="1">The sequence shown here is derived from an EMBL/GenBank/DDBJ whole genome shotgun (WGS) entry which is preliminary data.</text>
</comment>
<dbReference type="EMBL" id="CAJNRD030001121">
    <property type="protein sequence ID" value="CAG5095932.1"/>
    <property type="molecule type" value="Genomic_DNA"/>
</dbReference>
<name>A0A8J2MMZ2_COTCN</name>
<sequence length="253" mass="29684">MLLHNDLETINRKCKKNLLDVARTADTNDSVCLLVIPLHLYNHSIFTNKCYTRTLPRAKPPKPMQARANTWCVNPRGTLIVIRSMLILPRRYFTLDTYFHLEHDRLYFFGFTVQPITSSWFRTRILRMIRIFPTNLRLKSRNSLTSFFAADARGHSHVHVQGITGDGKISEIYNPSQNLFFFDIFIDESPDIRRSDRLATKYNNMNFKIPIFSTNSFEHSFTVTAIRLWRNLPIDVINALSLETFKIKAFEFF</sequence>
<keyword evidence="2" id="KW-1185">Reference proteome</keyword>